<sequence>MGLLTNLDFHLSDYSWLEIGTVVALSKKTQLVAYSIFQALYNIYLHPLSEYPGPRLAAATRLWYCYHCVQGNLVDELHKQHQRYGDVVRTAPNELSYTNPEAWNDIYGHRGDKGEISKDPTFYANISSGTGSIINAEKSRHRVLRKQASHGFSERALRSQEDVIQKYANLMLERLEECAATGKPTVNIVDWYNFFTFDVMGDLVFGQSFDCLTNWGYHPWVTLIFDSVKAGAFVRCIKYWPFLAPLAKWLVPADIRRRRADQRQMAFEKAAYRKSLNDGRQDLISGYLLPDSGVTSLEYQSTVETMIIAGSETTATLMSGVTYYLLRDPERMEKLKTEIRGAFKTAEEINLISVNKVPYLLACLDEALRIYPPVPDTFPRNTGQNQEIICGKVVPPHTTVGVHQWSTYHSPRNFESPDDYIPERWLQGDKRYDGDRKDAVQPFHVGPRNCLGRNLAYFEMRLLIARVLWRFDLELDPRSVDWNQQKAYLLWEKPPMFVKLAPPLL</sequence>
<evidence type="ECO:0000313" key="10">
    <source>
        <dbReference type="EMBL" id="KAF5710204.1"/>
    </source>
</evidence>
<dbReference type="InterPro" id="IPR017972">
    <property type="entry name" value="Cyt_P450_CS"/>
</dbReference>
<dbReference type="AlphaFoldDB" id="A0A8H6DB10"/>
<dbReference type="InterPro" id="IPR050121">
    <property type="entry name" value="Cytochrome_P450_monoxygenase"/>
</dbReference>
<dbReference type="OrthoDB" id="1470350at2759"/>
<dbReference type="PANTHER" id="PTHR24305:SF210">
    <property type="entry name" value="CYTOCHROME P450 MONOOXYGENASE ASQL-RELATED"/>
    <property type="match status" value="1"/>
</dbReference>
<comment type="caution">
    <text evidence="10">The sequence shown here is derived from an EMBL/GenBank/DDBJ whole genome shotgun (WGS) entry which is preliminary data.</text>
</comment>
<dbReference type="Gene3D" id="1.10.630.10">
    <property type="entry name" value="Cytochrome P450"/>
    <property type="match status" value="1"/>
</dbReference>
<evidence type="ECO:0000256" key="7">
    <source>
        <dbReference type="ARBA" id="ARBA00023033"/>
    </source>
</evidence>
<evidence type="ECO:0000256" key="3">
    <source>
        <dbReference type="ARBA" id="ARBA00022617"/>
    </source>
</evidence>
<comment type="similarity">
    <text evidence="2 9">Belongs to the cytochrome P450 family.</text>
</comment>
<evidence type="ECO:0000313" key="11">
    <source>
        <dbReference type="Proteomes" id="UP000544331"/>
    </source>
</evidence>
<evidence type="ECO:0000256" key="1">
    <source>
        <dbReference type="ARBA" id="ARBA00001971"/>
    </source>
</evidence>
<keyword evidence="6 8" id="KW-0408">Iron</keyword>
<dbReference type="InterPro" id="IPR002401">
    <property type="entry name" value="Cyt_P450_E_grp-I"/>
</dbReference>
<protein>
    <submittedName>
        <fullName evidence="10">Cytochrome P450 monooxygenase</fullName>
    </submittedName>
</protein>
<proteinExistence type="inferred from homology"/>
<dbReference type="InterPro" id="IPR001128">
    <property type="entry name" value="Cyt_P450"/>
</dbReference>
<keyword evidence="11" id="KW-1185">Reference proteome</keyword>
<gene>
    <name evidence="10" type="ORF">FMUND_9626</name>
</gene>
<dbReference type="PROSITE" id="PS00086">
    <property type="entry name" value="CYTOCHROME_P450"/>
    <property type="match status" value="1"/>
</dbReference>
<comment type="cofactor">
    <cofactor evidence="1 8">
        <name>heme</name>
        <dbReference type="ChEBI" id="CHEBI:30413"/>
    </cofactor>
</comment>
<dbReference type="GO" id="GO:0020037">
    <property type="term" value="F:heme binding"/>
    <property type="evidence" value="ECO:0007669"/>
    <property type="project" value="InterPro"/>
</dbReference>
<evidence type="ECO:0000256" key="9">
    <source>
        <dbReference type="RuleBase" id="RU000461"/>
    </source>
</evidence>
<dbReference type="InterPro" id="IPR036396">
    <property type="entry name" value="Cyt_P450_sf"/>
</dbReference>
<keyword evidence="7 9" id="KW-0503">Monooxygenase</keyword>
<organism evidence="10 11">
    <name type="scientific">Fusarium mundagurra</name>
    <dbReference type="NCBI Taxonomy" id="1567541"/>
    <lineage>
        <taxon>Eukaryota</taxon>
        <taxon>Fungi</taxon>
        <taxon>Dikarya</taxon>
        <taxon>Ascomycota</taxon>
        <taxon>Pezizomycotina</taxon>
        <taxon>Sordariomycetes</taxon>
        <taxon>Hypocreomycetidae</taxon>
        <taxon>Hypocreales</taxon>
        <taxon>Nectriaceae</taxon>
        <taxon>Fusarium</taxon>
        <taxon>Fusarium fujikuroi species complex</taxon>
    </lineage>
</organism>
<evidence type="ECO:0000256" key="2">
    <source>
        <dbReference type="ARBA" id="ARBA00010617"/>
    </source>
</evidence>
<accession>A0A8H6DB10</accession>
<evidence type="ECO:0000256" key="6">
    <source>
        <dbReference type="ARBA" id="ARBA00023004"/>
    </source>
</evidence>
<evidence type="ECO:0000256" key="5">
    <source>
        <dbReference type="ARBA" id="ARBA00023002"/>
    </source>
</evidence>
<dbReference type="CDD" id="cd11058">
    <property type="entry name" value="CYP60B-like"/>
    <property type="match status" value="1"/>
</dbReference>
<dbReference type="EMBL" id="JAAOAN010000343">
    <property type="protein sequence ID" value="KAF5710204.1"/>
    <property type="molecule type" value="Genomic_DNA"/>
</dbReference>
<reference evidence="10 11" key="1">
    <citation type="submission" date="2020-05" db="EMBL/GenBank/DDBJ databases">
        <title>Identification and distribution of gene clusters putatively required for synthesis of sphingolipid metabolism inhibitors in phylogenetically diverse species of the filamentous fungus Fusarium.</title>
        <authorList>
            <person name="Kim H.-S."/>
            <person name="Busman M."/>
            <person name="Brown D.W."/>
            <person name="Divon H."/>
            <person name="Uhlig S."/>
            <person name="Proctor R.H."/>
        </authorList>
    </citation>
    <scope>NUCLEOTIDE SEQUENCE [LARGE SCALE GENOMIC DNA]</scope>
    <source>
        <strain evidence="10 11">NRRL 66235</strain>
    </source>
</reference>
<dbReference type="PRINTS" id="PR00385">
    <property type="entry name" value="P450"/>
</dbReference>
<evidence type="ECO:0000256" key="4">
    <source>
        <dbReference type="ARBA" id="ARBA00022723"/>
    </source>
</evidence>
<keyword evidence="3 8" id="KW-0349">Heme</keyword>
<dbReference type="GO" id="GO:0016705">
    <property type="term" value="F:oxidoreductase activity, acting on paired donors, with incorporation or reduction of molecular oxygen"/>
    <property type="evidence" value="ECO:0007669"/>
    <property type="project" value="InterPro"/>
</dbReference>
<name>A0A8H6DB10_9HYPO</name>
<dbReference type="SUPFAM" id="SSF48264">
    <property type="entry name" value="Cytochrome P450"/>
    <property type="match status" value="1"/>
</dbReference>
<keyword evidence="5 9" id="KW-0560">Oxidoreductase</keyword>
<dbReference type="FunFam" id="1.10.630.10:FF:000047">
    <property type="entry name" value="Cytochrome P450 monooxygenase"/>
    <property type="match status" value="1"/>
</dbReference>
<dbReference type="Pfam" id="PF00067">
    <property type="entry name" value="p450"/>
    <property type="match status" value="1"/>
</dbReference>
<dbReference type="GO" id="GO:0009403">
    <property type="term" value="P:toxin biosynthetic process"/>
    <property type="evidence" value="ECO:0007669"/>
    <property type="project" value="UniProtKB-ARBA"/>
</dbReference>
<dbReference type="GO" id="GO:0005506">
    <property type="term" value="F:iron ion binding"/>
    <property type="evidence" value="ECO:0007669"/>
    <property type="project" value="InterPro"/>
</dbReference>
<dbReference type="Proteomes" id="UP000544331">
    <property type="component" value="Unassembled WGS sequence"/>
</dbReference>
<feature type="binding site" description="axial binding residue" evidence="8">
    <location>
        <position position="450"/>
    </location>
    <ligand>
        <name>heme</name>
        <dbReference type="ChEBI" id="CHEBI:30413"/>
    </ligand>
    <ligandPart>
        <name>Fe</name>
        <dbReference type="ChEBI" id="CHEBI:18248"/>
    </ligandPart>
</feature>
<dbReference type="PRINTS" id="PR00463">
    <property type="entry name" value="EP450I"/>
</dbReference>
<dbReference type="PANTHER" id="PTHR24305">
    <property type="entry name" value="CYTOCHROME P450"/>
    <property type="match status" value="1"/>
</dbReference>
<dbReference type="GO" id="GO:0004497">
    <property type="term" value="F:monooxygenase activity"/>
    <property type="evidence" value="ECO:0007669"/>
    <property type="project" value="UniProtKB-KW"/>
</dbReference>
<keyword evidence="4 8" id="KW-0479">Metal-binding</keyword>
<evidence type="ECO:0000256" key="8">
    <source>
        <dbReference type="PIRSR" id="PIRSR602401-1"/>
    </source>
</evidence>